<sequence length="178" mass="19921">MKSKQFAKILILLVLVIIVGSIVWFFHHTGRLRNKIRNVILISMDTTRADFLSCYMSPSKTSPNIDTLAEEGILFENATSPIPFTLPAHCSMLTGTTPQYHGVLDNSFYRLSENNVTLAERLKEKGFKTAAFVSTFILDSFFGMDQGFGLYDDNFTDERNPAGINERRGADTTALAIK</sequence>
<evidence type="ECO:0000256" key="1">
    <source>
        <dbReference type="ARBA" id="ARBA00022723"/>
    </source>
</evidence>
<organism evidence="5">
    <name type="scientific">marine sediment metagenome</name>
    <dbReference type="NCBI Taxonomy" id="412755"/>
    <lineage>
        <taxon>unclassified sequences</taxon>
        <taxon>metagenomes</taxon>
        <taxon>ecological metagenomes</taxon>
    </lineage>
</organism>
<evidence type="ECO:0000256" key="3">
    <source>
        <dbReference type="SAM" id="Phobius"/>
    </source>
</evidence>
<dbReference type="InterPro" id="IPR017850">
    <property type="entry name" value="Alkaline_phosphatase_core_sf"/>
</dbReference>
<keyword evidence="1" id="KW-0479">Metal-binding</keyword>
<dbReference type="GO" id="GO:0046872">
    <property type="term" value="F:metal ion binding"/>
    <property type="evidence" value="ECO:0007669"/>
    <property type="project" value="UniProtKB-KW"/>
</dbReference>
<feature type="non-terminal residue" evidence="5">
    <location>
        <position position="178"/>
    </location>
</feature>
<feature type="transmembrane region" description="Helical" evidence="3">
    <location>
        <begin position="6"/>
        <end position="27"/>
    </location>
</feature>
<dbReference type="Pfam" id="PF00884">
    <property type="entry name" value="Sulfatase"/>
    <property type="match status" value="1"/>
</dbReference>
<feature type="domain" description="Sulfatase N-terminal" evidence="4">
    <location>
        <begin position="37"/>
        <end position="159"/>
    </location>
</feature>
<dbReference type="AlphaFoldDB" id="X1K550"/>
<keyword evidence="3" id="KW-1133">Transmembrane helix</keyword>
<evidence type="ECO:0000313" key="5">
    <source>
        <dbReference type="EMBL" id="GAH77188.1"/>
    </source>
</evidence>
<accession>X1K550</accession>
<name>X1K550_9ZZZZ</name>
<dbReference type="SUPFAM" id="SSF53649">
    <property type="entry name" value="Alkaline phosphatase-like"/>
    <property type="match status" value="1"/>
</dbReference>
<evidence type="ECO:0000259" key="4">
    <source>
        <dbReference type="Pfam" id="PF00884"/>
    </source>
</evidence>
<dbReference type="EMBL" id="BARU01040344">
    <property type="protein sequence ID" value="GAH77188.1"/>
    <property type="molecule type" value="Genomic_DNA"/>
</dbReference>
<gene>
    <name evidence="5" type="ORF">S03H2_62382</name>
</gene>
<dbReference type="PANTHER" id="PTHR45953">
    <property type="entry name" value="IDURONATE 2-SULFATASE"/>
    <property type="match status" value="1"/>
</dbReference>
<comment type="caution">
    <text evidence="5">The sequence shown here is derived from an EMBL/GenBank/DDBJ whole genome shotgun (WGS) entry which is preliminary data.</text>
</comment>
<keyword evidence="3" id="KW-0472">Membrane</keyword>
<dbReference type="InterPro" id="IPR000917">
    <property type="entry name" value="Sulfatase_N"/>
</dbReference>
<keyword evidence="2" id="KW-0378">Hydrolase</keyword>
<protein>
    <recommendedName>
        <fullName evidence="4">Sulfatase N-terminal domain-containing protein</fullName>
    </recommendedName>
</protein>
<reference evidence="5" key="1">
    <citation type="journal article" date="2014" name="Front. Microbiol.">
        <title>High frequency of phylogenetically diverse reductive dehalogenase-homologous genes in deep subseafloor sedimentary metagenomes.</title>
        <authorList>
            <person name="Kawai M."/>
            <person name="Futagami T."/>
            <person name="Toyoda A."/>
            <person name="Takaki Y."/>
            <person name="Nishi S."/>
            <person name="Hori S."/>
            <person name="Arai W."/>
            <person name="Tsubouchi T."/>
            <person name="Morono Y."/>
            <person name="Uchiyama I."/>
            <person name="Ito T."/>
            <person name="Fujiyama A."/>
            <person name="Inagaki F."/>
            <person name="Takami H."/>
        </authorList>
    </citation>
    <scope>NUCLEOTIDE SEQUENCE</scope>
    <source>
        <strain evidence="5">Expedition CK06-06</strain>
    </source>
</reference>
<dbReference type="GO" id="GO:0008484">
    <property type="term" value="F:sulfuric ester hydrolase activity"/>
    <property type="evidence" value="ECO:0007669"/>
    <property type="project" value="TreeGrafter"/>
</dbReference>
<proteinExistence type="predicted"/>
<dbReference type="GO" id="GO:0005737">
    <property type="term" value="C:cytoplasm"/>
    <property type="evidence" value="ECO:0007669"/>
    <property type="project" value="TreeGrafter"/>
</dbReference>
<dbReference type="Gene3D" id="3.40.720.10">
    <property type="entry name" value="Alkaline Phosphatase, subunit A"/>
    <property type="match status" value="1"/>
</dbReference>
<evidence type="ECO:0000256" key="2">
    <source>
        <dbReference type="ARBA" id="ARBA00022801"/>
    </source>
</evidence>
<keyword evidence="3" id="KW-0812">Transmembrane</keyword>
<dbReference type="PANTHER" id="PTHR45953:SF1">
    <property type="entry name" value="IDURONATE 2-SULFATASE"/>
    <property type="match status" value="1"/>
</dbReference>